<dbReference type="InterPro" id="IPR009057">
    <property type="entry name" value="Homeodomain-like_sf"/>
</dbReference>
<accession>A0A814N764</accession>
<sequence>GYSSGQILTGELKKTLIEILQKLVADHQVKRQQTSPPPSIVDPSSRIQVNDCSSSRKRKAPANDDVTMIRRPTSTIKRQKSTRFDPDQIFELETHYSQVDKYLSKQAAHKLSAKTGLLDDQVKRWFNNRRQRDTDL</sequence>
<dbReference type="GO" id="GO:0003677">
    <property type="term" value="F:DNA binding"/>
    <property type="evidence" value="ECO:0007669"/>
    <property type="project" value="UniProtKB-UniRule"/>
</dbReference>
<dbReference type="InterPro" id="IPR001356">
    <property type="entry name" value="HD"/>
</dbReference>
<name>A0A814N764_9BILA</name>
<evidence type="ECO:0000256" key="2">
    <source>
        <dbReference type="RuleBase" id="RU000682"/>
    </source>
</evidence>
<dbReference type="Proteomes" id="UP000663829">
    <property type="component" value="Unassembled WGS sequence"/>
</dbReference>
<evidence type="ECO:0000259" key="4">
    <source>
        <dbReference type="PROSITE" id="PS50071"/>
    </source>
</evidence>
<keyword evidence="7" id="KW-1185">Reference proteome</keyword>
<evidence type="ECO:0000313" key="6">
    <source>
        <dbReference type="EMBL" id="CAF3854859.1"/>
    </source>
</evidence>
<organism evidence="5 7">
    <name type="scientific">Didymodactylos carnosus</name>
    <dbReference type="NCBI Taxonomy" id="1234261"/>
    <lineage>
        <taxon>Eukaryota</taxon>
        <taxon>Metazoa</taxon>
        <taxon>Spiralia</taxon>
        <taxon>Gnathifera</taxon>
        <taxon>Rotifera</taxon>
        <taxon>Eurotatoria</taxon>
        <taxon>Bdelloidea</taxon>
        <taxon>Philodinida</taxon>
        <taxon>Philodinidae</taxon>
        <taxon>Didymodactylos</taxon>
    </lineage>
</organism>
<dbReference type="SUPFAM" id="SSF46689">
    <property type="entry name" value="Homeodomain-like"/>
    <property type="match status" value="1"/>
</dbReference>
<feature type="non-terminal residue" evidence="5">
    <location>
        <position position="1"/>
    </location>
</feature>
<comment type="subcellular location">
    <subcellularLocation>
        <location evidence="1 2">Nucleus</location>
    </subcellularLocation>
</comment>
<protein>
    <recommendedName>
        <fullName evidence="4">Homeobox domain-containing protein</fullName>
    </recommendedName>
</protein>
<proteinExistence type="predicted"/>
<dbReference type="CDD" id="cd00086">
    <property type="entry name" value="homeodomain"/>
    <property type="match status" value="1"/>
</dbReference>
<dbReference type="PROSITE" id="PS50071">
    <property type="entry name" value="HOMEOBOX_2"/>
    <property type="match status" value="1"/>
</dbReference>
<gene>
    <name evidence="5" type="ORF">GPM918_LOCUS18176</name>
    <name evidence="6" type="ORF">SRO942_LOCUS18173</name>
</gene>
<evidence type="ECO:0000313" key="5">
    <source>
        <dbReference type="EMBL" id="CAF1089343.1"/>
    </source>
</evidence>
<evidence type="ECO:0000256" key="3">
    <source>
        <dbReference type="SAM" id="MobiDB-lite"/>
    </source>
</evidence>
<dbReference type="GO" id="GO:0005634">
    <property type="term" value="C:nucleus"/>
    <property type="evidence" value="ECO:0007669"/>
    <property type="project" value="UniProtKB-SubCell"/>
</dbReference>
<comment type="caution">
    <text evidence="5">The sequence shown here is derived from an EMBL/GenBank/DDBJ whole genome shotgun (WGS) entry which is preliminary data.</text>
</comment>
<feature type="domain" description="Homeobox" evidence="4">
    <location>
        <begin position="75"/>
        <end position="136"/>
    </location>
</feature>
<dbReference type="Proteomes" id="UP000681722">
    <property type="component" value="Unassembled WGS sequence"/>
</dbReference>
<keyword evidence="1 2" id="KW-0238">DNA-binding</keyword>
<keyword evidence="1 2" id="KW-0539">Nucleus</keyword>
<dbReference type="SMART" id="SM00389">
    <property type="entry name" value="HOX"/>
    <property type="match status" value="1"/>
</dbReference>
<evidence type="ECO:0000313" key="7">
    <source>
        <dbReference type="Proteomes" id="UP000663829"/>
    </source>
</evidence>
<reference evidence="5" key="1">
    <citation type="submission" date="2021-02" db="EMBL/GenBank/DDBJ databases">
        <authorList>
            <person name="Nowell W R."/>
        </authorList>
    </citation>
    <scope>NUCLEOTIDE SEQUENCE</scope>
</reference>
<keyword evidence="1 2" id="KW-0371">Homeobox</keyword>
<dbReference type="EMBL" id="CAJNOQ010005186">
    <property type="protein sequence ID" value="CAF1089343.1"/>
    <property type="molecule type" value="Genomic_DNA"/>
</dbReference>
<dbReference type="AlphaFoldDB" id="A0A814N764"/>
<dbReference type="Gene3D" id="1.10.10.60">
    <property type="entry name" value="Homeodomain-like"/>
    <property type="match status" value="1"/>
</dbReference>
<feature type="region of interest" description="Disordered" evidence="3">
    <location>
        <begin position="27"/>
        <end position="80"/>
    </location>
</feature>
<dbReference type="Gene3D" id="1.10.240.10">
    <property type="entry name" value="Tyrosyl-Transfer RNA Synthetase"/>
    <property type="match status" value="1"/>
</dbReference>
<dbReference type="Pfam" id="PF00046">
    <property type="entry name" value="Homeodomain"/>
    <property type="match status" value="1"/>
</dbReference>
<evidence type="ECO:0000256" key="1">
    <source>
        <dbReference type="PROSITE-ProRule" id="PRU00108"/>
    </source>
</evidence>
<dbReference type="EMBL" id="CAJOBC010005186">
    <property type="protein sequence ID" value="CAF3854859.1"/>
    <property type="molecule type" value="Genomic_DNA"/>
</dbReference>